<name>A0A0K6H7C1_9GAMM</name>
<evidence type="ECO:0000256" key="1">
    <source>
        <dbReference type="ARBA" id="ARBA00006226"/>
    </source>
</evidence>
<accession>A0A0K6H7C1</accession>
<gene>
    <name evidence="3" type="ORF">Ga0061064_1598</name>
</gene>
<keyword evidence="2" id="KW-1277">Toxin-antitoxin system</keyword>
<dbReference type="InterPro" id="IPR051803">
    <property type="entry name" value="TA_system_RelE-like_toxin"/>
</dbReference>
<dbReference type="Gene3D" id="3.30.2310.20">
    <property type="entry name" value="RelE-like"/>
    <property type="match status" value="1"/>
</dbReference>
<sequence>MAEIIWTLNAKNDLVGLADYIALNNPKAAAKLVNSVLKRISTLTLFPESGRSAPELPSLPIRELIVPPCRIFYKVADQRVYILHIMREEQQLRLFMLNLE</sequence>
<evidence type="ECO:0000256" key="2">
    <source>
        <dbReference type="ARBA" id="ARBA00022649"/>
    </source>
</evidence>
<comment type="similarity">
    <text evidence="1">Belongs to the RelE toxin family.</text>
</comment>
<proteinExistence type="inferred from homology"/>
<reference evidence="4" key="1">
    <citation type="submission" date="2015-08" db="EMBL/GenBank/DDBJ databases">
        <authorList>
            <person name="Varghese N."/>
        </authorList>
    </citation>
    <scope>NUCLEOTIDE SEQUENCE [LARGE SCALE GENOMIC DNA]</scope>
    <source>
        <strain evidence="4">DSM 27808</strain>
    </source>
</reference>
<dbReference type="InterPro" id="IPR035093">
    <property type="entry name" value="RelE/ParE_toxin_dom_sf"/>
</dbReference>
<evidence type="ECO:0000313" key="3">
    <source>
        <dbReference type="EMBL" id="CUA86730.1"/>
    </source>
</evidence>
<dbReference type="Proteomes" id="UP000182598">
    <property type="component" value="Unassembled WGS sequence"/>
</dbReference>
<dbReference type="OrthoDB" id="9798046at2"/>
<dbReference type="Pfam" id="PF05016">
    <property type="entry name" value="ParE_toxin"/>
    <property type="match status" value="1"/>
</dbReference>
<dbReference type="RefSeq" id="WP_055439257.1">
    <property type="nucleotide sequence ID" value="NZ_CYHB01000004.1"/>
</dbReference>
<evidence type="ECO:0000313" key="4">
    <source>
        <dbReference type="Proteomes" id="UP000182598"/>
    </source>
</evidence>
<organism evidence="3 4">
    <name type="scientific">Pseudidiomarina woesei</name>
    <dbReference type="NCBI Taxonomy" id="1381080"/>
    <lineage>
        <taxon>Bacteria</taxon>
        <taxon>Pseudomonadati</taxon>
        <taxon>Pseudomonadota</taxon>
        <taxon>Gammaproteobacteria</taxon>
        <taxon>Alteromonadales</taxon>
        <taxon>Idiomarinaceae</taxon>
        <taxon>Pseudidiomarina</taxon>
    </lineage>
</organism>
<keyword evidence="4" id="KW-1185">Reference proteome</keyword>
<dbReference type="InterPro" id="IPR007712">
    <property type="entry name" value="RelE/ParE_toxin"/>
</dbReference>
<dbReference type="PANTHER" id="PTHR33755">
    <property type="entry name" value="TOXIN PARE1-RELATED"/>
    <property type="match status" value="1"/>
</dbReference>
<dbReference type="AlphaFoldDB" id="A0A0K6H7C1"/>
<dbReference type="EMBL" id="CYHB01000004">
    <property type="protein sequence ID" value="CUA86730.1"/>
    <property type="molecule type" value="Genomic_DNA"/>
</dbReference>
<protein>
    <submittedName>
        <fullName evidence="3">Plasmid stabilization system protein ParE</fullName>
    </submittedName>
</protein>
<dbReference type="PANTHER" id="PTHR33755:SF5">
    <property type="entry name" value="TYPE II TOXIN-ANTITOXIN SYSTEM RELE_PARE FAMILY TOXIN"/>
    <property type="match status" value="1"/>
</dbReference>